<feature type="binding site" evidence="5">
    <location>
        <position position="38"/>
    </location>
    <ligand>
        <name>ATP</name>
        <dbReference type="ChEBI" id="CHEBI:30616"/>
    </ligand>
</feature>
<evidence type="ECO:0000256" key="5">
    <source>
        <dbReference type="HAMAP-Rule" id="MF_02224"/>
    </source>
</evidence>
<evidence type="ECO:0000256" key="1">
    <source>
        <dbReference type="ARBA" id="ARBA00022598"/>
    </source>
</evidence>
<dbReference type="PANTHER" id="PTHR40695">
    <property type="entry name" value="4-PHOSPHOPANTOATE--BETA-ALANINE LIGASE"/>
    <property type="match status" value="1"/>
</dbReference>
<keyword evidence="4 5" id="KW-0173">Coenzyme A biosynthesis</keyword>
<gene>
    <name evidence="6" type="ordered locus">CENSYa_1501</name>
</gene>
<dbReference type="Pfam" id="PF02006">
    <property type="entry name" value="PPS_PS"/>
    <property type="match status" value="1"/>
</dbReference>
<dbReference type="NCBIfam" id="NF010324">
    <property type="entry name" value="PRK13761.1"/>
    <property type="match status" value="1"/>
</dbReference>
<dbReference type="Proteomes" id="UP000000758">
    <property type="component" value="Chromosome"/>
</dbReference>
<dbReference type="PIRSF" id="PIRSF004853">
    <property type="entry name" value="UCP004853"/>
    <property type="match status" value="1"/>
</dbReference>
<dbReference type="EC" id="6.3.2.36" evidence="5"/>
<feature type="binding site" evidence="5">
    <location>
        <begin position="199"/>
        <end position="200"/>
    </location>
    <ligand>
        <name>ATP</name>
        <dbReference type="ChEBI" id="CHEBI:30616"/>
    </ligand>
</feature>
<dbReference type="GO" id="GO:0015937">
    <property type="term" value="P:coenzyme A biosynthetic process"/>
    <property type="evidence" value="ECO:0007669"/>
    <property type="project" value="UniProtKB-UniRule"/>
</dbReference>
<comment type="pathway">
    <text evidence="5">Cofactor biosynthesis; coenzyme A biosynthesis.</text>
</comment>
<reference evidence="6 7" key="1">
    <citation type="journal article" date="2006" name="Proc. Natl. Acad. Sci. U.S.A.">
        <title>Genomic analysis of the uncultivated marine crenarchaeote Cenarchaeum symbiosum.</title>
        <authorList>
            <person name="Hallam S.J."/>
            <person name="Konstantinidis K.T."/>
            <person name="Putnam N."/>
            <person name="Schleper C."/>
            <person name="Watanabe Y."/>
            <person name="Sugahara J."/>
            <person name="Preston C."/>
            <person name="de la Torre J."/>
            <person name="Richardson P.M."/>
            <person name="DeLong E.F."/>
        </authorList>
    </citation>
    <scope>NUCLEOTIDE SEQUENCE [LARGE SCALE GENOMIC DNA]</scope>
    <source>
        <strain evidence="7">A</strain>
    </source>
</reference>
<dbReference type="AlphaFoldDB" id="A0RXQ6"/>
<dbReference type="STRING" id="414004.CENSYa_1501"/>
<accession>A0RXQ6</accession>
<dbReference type="EnsemblBacteria" id="ABK78123">
    <property type="protein sequence ID" value="ABK78123"/>
    <property type="gene ID" value="CENSYa_1501"/>
</dbReference>
<name>A0RXQ6_CENSY</name>
<protein>
    <recommendedName>
        <fullName evidence="5">4-phosphopantoate--beta-alanine ligase</fullName>
        <ecNumber evidence="5">6.3.2.36</ecNumber>
    </recommendedName>
    <alternativeName>
        <fullName evidence="5">Phosphopantothenate synthetase</fullName>
        <shortName evidence="5">PPS</shortName>
    </alternativeName>
</protein>
<dbReference type="PATRIC" id="fig|414004.10.peg.1376"/>
<proteinExistence type="inferred from homology"/>
<evidence type="ECO:0000313" key="6">
    <source>
        <dbReference type="EMBL" id="ABK78123.1"/>
    </source>
</evidence>
<comment type="function">
    <text evidence="5">Catalyzes the condensation of (R)-4-phosphopantoate and beta-alanine to 4'-phosphopantothenate in the CoA biosynthesis pathway.</text>
</comment>
<evidence type="ECO:0000256" key="3">
    <source>
        <dbReference type="ARBA" id="ARBA00022840"/>
    </source>
</evidence>
<dbReference type="GO" id="GO:0005524">
    <property type="term" value="F:ATP binding"/>
    <property type="evidence" value="ECO:0007669"/>
    <property type="project" value="UniProtKB-KW"/>
</dbReference>
<evidence type="ECO:0000256" key="4">
    <source>
        <dbReference type="ARBA" id="ARBA00022993"/>
    </source>
</evidence>
<dbReference type="UniPathway" id="UPA00241"/>
<dbReference type="GO" id="GO:0016881">
    <property type="term" value="F:acid-amino acid ligase activity"/>
    <property type="evidence" value="ECO:0007669"/>
    <property type="project" value="UniProtKB-UniRule"/>
</dbReference>
<dbReference type="HAMAP" id="MF_02224">
    <property type="entry name" value="PPS"/>
    <property type="match status" value="1"/>
</dbReference>
<feature type="binding site" evidence="5">
    <location>
        <position position="16"/>
    </location>
    <ligand>
        <name>ATP</name>
        <dbReference type="ChEBI" id="CHEBI:30616"/>
    </ligand>
</feature>
<evidence type="ECO:0000313" key="7">
    <source>
        <dbReference type="Proteomes" id="UP000000758"/>
    </source>
</evidence>
<comment type="subunit">
    <text evidence="5">Homodimer.</text>
</comment>
<keyword evidence="3 5" id="KW-0067">ATP-binding</keyword>
<dbReference type="InterPro" id="IPR002855">
    <property type="entry name" value="PPS/PS"/>
</dbReference>
<dbReference type="EMBL" id="DP000238">
    <property type="protein sequence ID" value="ABK78123.1"/>
    <property type="molecule type" value="Genomic_DNA"/>
</dbReference>
<keyword evidence="7" id="KW-1185">Reference proteome</keyword>
<dbReference type="InterPro" id="IPR038138">
    <property type="entry name" value="PPS/PS_sf"/>
</dbReference>
<feature type="binding site" evidence="5">
    <location>
        <begin position="187"/>
        <end position="188"/>
    </location>
    <ligand>
        <name>ATP</name>
        <dbReference type="ChEBI" id="CHEBI:30616"/>
    </ligand>
</feature>
<keyword evidence="1 5" id="KW-0436">Ligase</keyword>
<dbReference type="Gene3D" id="3.40.50.12640">
    <property type="entry name" value="Phosphopantoate/pantothenate synthetase"/>
    <property type="match status" value="1"/>
</dbReference>
<evidence type="ECO:0000256" key="2">
    <source>
        <dbReference type="ARBA" id="ARBA00022741"/>
    </source>
</evidence>
<keyword evidence="2 5" id="KW-0547">Nucleotide-binding</keyword>
<dbReference type="HOGENOM" id="CLU_078701_0_0_2"/>
<dbReference type="PANTHER" id="PTHR40695:SF1">
    <property type="entry name" value="4-PHOSPHOPANTOATE--BETA-ALANINE LIGASE"/>
    <property type="match status" value="1"/>
</dbReference>
<dbReference type="KEGG" id="csy:CENSYa_1501"/>
<organism evidence="6 7">
    <name type="scientific">Cenarchaeum symbiosum (strain A)</name>
    <dbReference type="NCBI Taxonomy" id="414004"/>
    <lineage>
        <taxon>Archaea</taxon>
        <taxon>Nitrososphaerota</taxon>
        <taxon>Candidatus Cenarchaeales</taxon>
        <taxon>Candidatus Cenarchaeaceae</taxon>
        <taxon>Candidatus Cenarchaeum</taxon>
    </lineage>
</organism>
<comment type="similarity">
    <text evidence="5">Belongs to the archaeal phosphopantothenate synthetase family.</text>
</comment>
<feature type="binding site" evidence="5">
    <location>
        <begin position="181"/>
        <end position="183"/>
    </location>
    <ligand>
        <name>ATP</name>
        <dbReference type="ChEBI" id="CHEBI:30616"/>
    </ligand>
</feature>
<sequence>MAVPRSHPRRESLLVREKLVRGLERGLVAREGLMAHGRGEAFDYLLGEATGRHARKALRAAAAVLLLAERPIISVNGNVAALCAAEAVRLARAARARMEVNTFYGDGGRRARIAAELERRGARGVLGANPESRGRLAGTSRSRGAADKEGILAADVVVVPLEDGDRTSALKAAGKQVITFDLNPLSRTARTADITIVDNITRGMDELARLCREYSARGAPALSRIVRNFDNGANLAACIREMTAGLRRQWIA</sequence>
<comment type="catalytic activity">
    <reaction evidence="5">
        <text>(R)-4-phosphopantoate + beta-alanine + ATP = (R)-4'-phosphopantothenate + AMP + diphosphate + H(+)</text>
        <dbReference type="Rhea" id="RHEA:27930"/>
        <dbReference type="ChEBI" id="CHEBI:10986"/>
        <dbReference type="ChEBI" id="CHEBI:15378"/>
        <dbReference type="ChEBI" id="CHEBI:30616"/>
        <dbReference type="ChEBI" id="CHEBI:33019"/>
        <dbReference type="ChEBI" id="CHEBI:57966"/>
        <dbReference type="ChEBI" id="CHEBI:61294"/>
        <dbReference type="ChEBI" id="CHEBI:456215"/>
        <dbReference type="EC" id="6.3.2.36"/>
    </reaction>
</comment>